<feature type="compositionally biased region" description="Basic and acidic residues" evidence="1">
    <location>
        <begin position="38"/>
        <end position="48"/>
    </location>
</feature>
<dbReference type="EMBL" id="CP121271">
    <property type="protein sequence ID" value="WMC84101.1"/>
    <property type="molecule type" value="Genomic_DNA"/>
</dbReference>
<reference evidence="2" key="1">
    <citation type="submission" date="2023-03" db="EMBL/GenBank/DDBJ databases">
        <title>Borrelidin-producing and root-colonizing Streptomyces rochei is a potent biopesticide for soil-borne oomycete-caused plant diseases.</title>
        <authorList>
            <person name="Zhou D."/>
            <person name="Wang X."/>
            <person name="Navarro-Munoz J.C."/>
            <person name="Li W."/>
            <person name="Li J."/>
            <person name="Jiu M."/>
            <person name="Deng S."/>
            <person name="Ye Y."/>
            <person name="Daly P."/>
            <person name="Wei L."/>
        </authorList>
    </citation>
    <scope>NUCLEOTIDE SEQUENCE</scope>
    <source>
        <strain evidence="2">JK1</strain>
    </source>
</reference>
<dbReference type="GeneID" id="90940406"/>
<accession>A0AAX3ZAJ2</accession>
<gene>
    <name evidence="2" type="ORF">P7W03_00235</name>
</gene>
<sequence>MHEGDDERHEGDTARCARAVHGGPPPLRLAGAEEREDEDGRVIVRSID</sequence>
<dbReference type="RefSeq" id="WP_019330950.1">
    <property type="nucleotide sequence ID" value="NZ_CP121271.1"/>
</dbReference>
<feature type="region of interest" description="Disordered" evidence="1">
    <location>
        <begin position="1"/>
        <end position="48"/>
    </location>
</feature>
<dbReference type="Proteomes" id="UP001231701">
    <property type="component" value="Chromosome"/>
</dbReference>
<proteinExistence type="predicted"/>
<evidence type="ECO:0000256" key="1">
    <source>
        <dbReference type="SAM" id="MobiDB-lite"/>
    </source>
</evidence>
<organism evidence="2 3">
    <name type="scientific">Streptomyces rochei</name>
    <name type="common">Streptomyces parvullus</name>
    <dbReference type="NCBI Taxonomy" id="1928"/>
    <lineage>
        <taxon>Bacteria</taxon>
        <taxon>Bacillati</taxon>
        <taxon>Actinomycetota</taxon>
        <taxon>Actinomycetes</taxon>
        <taxon>Kitasatosporales</taxon>
        <taxon>Streptomycetaceae</taxon>
        <taxon>Streptomyces</taxon>
        <taxon>Streptomyces rochei group</taxon>
    </lineage>
</organism>
<evidence type="ECO:0000313" key="2">
    <source>
        <dbReference type="EMBL" id="WMC84101.1"/>
    </source>
</evidence>
<name>A0AAX3ZAJ2_STRRO</name>
<feature type="compositionally biased region" description="Basic and acidic residues" evidence="1">
    <location>
        <begin position="1"/>
        <end position="15"/>
    </location>
</feature>
<evidence type="ECO:0000313" key="3">
    <source>
        <dbReference type="Proteomes" id="UP001231701"/>
    </source>
</evidence>
<dbReference type="AlphaFoldDB" id="A0AAX3ZAJ2"/>
<protein>
    <submittedName>
        <fullName evidence="2">Uncharacterized protein</fullName>
    </submittedName>
</protein>